<dbReference type="AlphaFoldDB" id="A0A382HAI9"/>
<proteinExistence type="predicted"/>
<dbReference type="SUPFAM" id="SSF56300">
    <property type="entry name" value="Metallo-dependent phosphatases"/>
    <property type="match status" value="1"/>
</dbReference>
<protein>
    <recommendedName>
        <fullName evidence="2">Calcineurin-like phosphoesterase domain-containing protein</fullName>
    </recommendedName>
</protein>
<organism evidence="1">
    <name type="scientific">marine metagenome</name>
    <dbReference type="NCBI Taxonomy" id="408172"/>
    <lineage>
        <taxon>unclassified sequences</taxon>
        <taxon>metagenomes</taxon>
        <taxon>ecological metagenomes</taxon>
    </lineage>
</organism>
<dbReference type="EMBL" id="UINC01059879">
    <property type="protein sequence ID" value="SVB83773.1"/>
    <property type="molecule type" value="Genomic_DNA"/>
</dbReference>
<name>A0A382HAI9_9ZZZZ</name>
<gene>
    <name evidence="1" type="ORF">METZ01_LOCUS236627</name>
</gene>
<evidence type="ECO:0000313" key="1">
    <source>
        <dbReference type="EMBL" id="SVB83773.1"/>
    </source>
</evidence>
<accession>A0A382HAI9</accession>
<dbReference type="InterPro" id="IPR029052">
    <property type="entry name" value="Metallo-depent_PP-like"/>
</dbReference>
<reference evidence="1" key="1">
    <citation type="submission" date="2018-05" db="EMBL/GenBank/DDBJ databases">
        <authorList>
            <person name="Lanie J.A."/>
            <person name="Ng W.-L."/>
            <person name="Kazmierczak K.M."/>
            <person name="Andrzejewski T.M."/>
            <person name="Davidsen T.M."/>
            <person name="Wayne K.J."/>
            <person name="Tettelin H."/>
            <person name="Glass J.I."/>
            <person name="Rusch D."/>
            <person name="Podicherti R."/>
            <person name="Tsui H.-C.T."/>
            <person name="Winkler M.E."/>
        </authorList>
    </citation>
    <scope>NUCLEOTIDE SEQUENCE</scope>
</reference>
<dbReference type="InterPro" id="IPR050535">
    <property type="entry name" value="DNA_Repair-Maintenance_Comp"/>
</dbReference>
<dbReference type="PANTHER" id="PTHR30337">
    <property type="entry name" value="COMPONENT OF ATP-DEPENDENT DSDNA EXONUCLEASE"/>
    <property type="match status" value="1"/>
</dbReference>
<feature type="non-terminal residue" evidence="1">
    <location>
        <position position="290"/>
    </location>
</feature>
<sequence>MGDVVDRRKFINYKTLNSMKDILFDPLKEMGGNIKIIVGNHDIYYKNTLSVNSMTELTKGMDHVTVYVEPCEVSLTKDHKVLFVPWICDDNEEQTKELIEKTRTPVAFGHLHLEGIEQNKGSFSIDGHQSSMFKAFQRVFSGHFHHRSTTGNITYLGNPYEITWSDYNDKRGFHIYDTETMETEFIENPYSMFHKIYYNDEKVDYGDLSKYENCYVKIIIENRNNSYLFQVLMDKLVDVGVGHISVVDNMFDIEDLGDDIENMEDVEDTMSVIKSCVDGLQIENKESLNL</sequence>
<evidence type="ECO:0008006" key="2">
    <source>
        <dbReference type="Google" id="ProtNLM"/>
    </source>
</evidence>
<dbReference type="Gene3D" id="3.60.21.10">
    <property type="match status" value="1"/>
</dbReference>